<dbReference type="Proteomes" id="UP000799302">
    <property type="component" value="Unassembled WGS sequence"/>
</dbReference>
<protein>
    <submittedName>
        <fullName evidence="2">Uncharacterized protein</fullName>
    </submittedName>
</protein>
<organism evidence="2 3">
    <name type="scientific">Microthyrium microscopicum</name>
    <dbReference type="NCBI Taxonomy" id="703497"/>
    <lineage>
        <taxon>Eukaryota</taxon>
        <taxon>Fungi</taxon>
        <taxon>Dikarya</taxon>
        <taxon>Ascomycota</taxon>
        <taxon>Pezizomycotina</taxon>
        <taxon>Dothideomycetes</taxon>
        <taxon>Dothideomycetes incertae sedis</taxon>
        <taxon>Microthyriales</taxon>
        <taxon>Microthyriaceae</taxon>
        <taxon>Microthyrium</taxon>
    </lineage>
</organism>
<evidence type="ECO:0000313" key="2">
    <source>
        <dbReference type="EMBL" id="KAF2669415.1"/>
    </source>
</evidence>
<gene>
    <name evidence="2" type="ORF">BT63DRAFT_425139</name>
</gene>
<dbReference type="OrthoDB" id="3795483at2759"/>
<feature type="compositionally biased region" description="Acidic residues" evidence="1">
    <location>
        <begin position="76"/>
        <end position="123"/>
    </location>
</feature>
<evidence type="ECO:0000256" key="1">
    <source>
        <dbReference type="SAM" id="MobiDB-lite"/>
    </source>
</evidence>
<feature type="region of interest" description="Disordered" evidence="1">
    <location>
        <begin position="72"/>
        <end position="150"/>
    </location>
</feature>
<dbReference type="EMBL" id="MU004235">
    <property type="protein sequence ID" value="KAF2669415.1"/>
    <property type="molecule type" value="Genomic_DNA"/>
</dbReference>
<evidence type="ECO:0000313" key="3">
    <source>
        <dbReference type="Proteomes" id="UP000799302"/>
    </source>
</evidence>
<sequence>MDQPTTTKNPDSLAENLAAVNLAVQPPTENLKMDRPTPTFLTLPPEIRLQIYECCFEACGDATMVLKQQIEHADPDIDTDSPVDDEEDDGGEDDEERDEDDEDGEGEDDDEDEEDDEEEDDVQLDTNGAIITDAGHGANVTSNSAPVVTEIRLDDEDDESADEGGAGQATATPAMIVTNVFAGDAAEADEDDDEDDGEDDDDGEEDDENAEDEDASEDADMDDGPPLAPEPDIDGMKAILERRPDHPGRQTQYRHMFGIMQLSHAPPPLALLQTNKQVYDECIHHYYGKAALYWDVTASFAHESFFREMLEHLLSNTNGPLLQIRRIFLRFVWDSELMPHYPSGPVIEAAILPDRINQMESLLNAMPKLERIQLNYHDTTNSTPGAIELLSTVVEKLVMVTANNISGLAVDLDTKTFFPETGVDLAEGSLLKVRRDELALLSTGNGFR</sequence>
<reference evidence="2" key="1">
    <citation type="journal article" date="2020" name="Stud. Mycol.">
        <title>101 Dothideomycetes genomes: a test case for predicting lifestyles and emergence of pathogens.</title>
        <authorList>
            <person name="Haridas S."/>
            <person name="Albert R."/>
            <person name="Binder M."/>
            <person name="Bloem J."/>
            <person name="Labutti K."/>
            <person name="Salamov A."/>
            <person name="Andreopoulos B."/>
            <person name="Baker S."/>
            <person name="Barry K."/>
            <person name="Bills G."/>
            <person name="Bluhm B."/>
            <person name="Cannon C."/>
            <person name="Castanera R."/>
            <person name="Culley D."/>
            <person name="Daum C."/>
            <person name="Ezra D."/>
            <person name="Gonzalez J."/>
            <person name="Henrissat B."/>
            <person name="Kuo A."/>
            <person name="Liang C."/>
            <person name="Lipzen A."/>
            <person name="Lutzoni F."/>
            <person name="Magnuson J."/>
            <person name="Mondo S."/>
            <person name="Nolan M."/>
            <person name="Ohm R."/>
            <person name="Pangilinan J."/>
            <person name="Park H.-J."/>
            <person name="Ramirez L."/>
            <person name="Alfaro M."/>
            <person name="Sun H."/>
            <person name="Tritt A."/>
            <person name="Yoshinaga Y."/>
            <person name="Zwiers L.-H."/>
            <person name="Turgeon B."/>
            <person name="Goodwin S."/>
            <person name="Spatafora J."/>
            <person name="Crous P."/>
            <person name="Grigoriev I."/>
        </authorList>
    </citation>
    <scope>NUCLEOTIDE SEQUENCE</scope>
    <source>
        <strain evidence="2">CBS 115976</strain>
    </source>
</reference>
<keyword evidence="3" id="KW-1185">Reference proteome</keyword>
<dbReference type="PANTHER" id="PTHR42085">
    <property type="entry name" value="F-BOX DOMAIN-CONTAINING PROTEIN"/>
    <property type="match status" value="1"/>
</dbReference>
<feature type="region of interest" description="Disordered" evidence="1">
    <location>
        <begin position="186"/>
        <end position="233"/>
    </location>
</feature>
<dbReference type="PANTHER" id="PTHR42085:SF1">
    <property type="entry name" value="F-BOX DOMAIN-CONTAINING PROTEIN"/>
    <property type="match status" value="1"/>
</dbReference>
<dbReference type="AlphaFoldDB" id="A0A6A6UAZ1"/>
<dbReference type="InterPro" id="IPR038883">
    <property type="entry name" value="AN11006-like"/>
</dbReference>
<name>A0A6A6UAZ1_9PEZI</name>
<accession>A0A6A6UAZ1</accession>
<proteinExistence type="predicted"/>
<feature type="compositionally biased region" description="Acidic residues" evidence="1">
    <location>
        <begin position="186"/>
        <end position="223"/>
    </location>
</feature>